<protein>
    <submittedName>
        <fullName evidence="9">MFS transporter</fullName>
    </submittedName>
</protein>
<dbReference type="SUPFAM" id="SSF103473">
    <property type="entry name" value="MFS general substrate transporter"/>
    <property type="match status" value="1"/>
</dbReference>
<feature type="transmembrane region" description="Helical" evidence="7">
    <location>
        <begin position="197"/>
        <end position="216"/>
    </location>
</feature>
<evidence type="ECO:0000256" key="1">
    <source>
        <dbReference type="ARBA" id="ARBA00004651"/>
    </source>
</evidence>
<feature type="transmembrane region" description="Helical" evidence="7">
    <location>
        <begin position="355"/>
        <end position="381"/>
    </location>
</feature>
<feature type="domain" description="Major facilitator superfamily (MFS) profile" evidence="8">
    <location>
        <begin position="11"/>
        <end position="464"/>
    </location>
</feature>
<feature type="transmembrane region" description="Helical" evidence="7">
    <location>
        <begin position="165"/>
        <end position="185"/>
    </location>
</feature>
<dbReference type="CDD" id="cd17321">
    <property type="entry name" value="MFS_MMR_MDR_like"/>
    <property type="match status" value="1"/>
</dbReference>
<evidence type="ECO:0000313" key="10">
    <source>
        <dbReference type="Proteomes" id="UP000185696"/>
    </source>
</evidence>
<dbReference type="Pfam" id="PF07690">
    <property type="entry name" value="MFS_1"/>
    <property type="match status" value="1"/>
</dbReference>
<name>A0A7Z0WM67_9PSEU</name>
<feature type="transmembrane region" description="Helical" evidence="7">
    <location>
        <begin position="77"/>
        <end position="96"/>
    </location>
</feature>
<comment type="subcellular location">
    <subcellularLocation>
        <location evidence="1">Cell membrane</location>
        <topology evidence="1">Multi-pass membrane protein</topology>
    </subcellularLocation>
</comment>
<accession>A0A7Z0WM67</accession>
<evidence type="ECO:0000256" key="6">
    <source>
        <dbReference type="ARBA" id="ARBA00023136"/>
    </source>
</evidence>
<dbReference type="Gene3D" id="1.20.1720.10">
    <property type="entry name" value="Multidrug resistance protein D"/>
    <property type="match status" value="1"/>
</dbReference>
<keyword evidence="6 7" id="KW-0472">Membrane</keyword>
<dbReference type="GO" id="GO:0022857">
    <property type="term" value="F:transmembrane transporter activity"/>
    <property type="evidence" value="ECO:0007669"/>
    <property type="project" value="InterPro"/>
</dbReference>
<dbReference type="OrthoDB" id="4484751at2"/>
<keyword evidence="3" id="KW-1003">Cell membrane</keyword>
<keyword evidence="10" id="KW-1185">Reference proteome</keyword>
<evidence type="ECO:0000256" key="3">
    <source>
        <dbReference type="ARBA" id="ARBA00022475"/>
    </source>
</evidence>
<feature type="transmembrane region" description="Helical" evidence="7">
    <location>
        <begin position="228"/>
        <end position="248"/>
    </location>
</feature>
<evidence type="ECO:0000256" key="4">
    <source>
        <dbReference type="ARBA" id="ARBA00022692"/>
    </source>
</evidence>
<dbReference type="GO" id="GO:0005886">
    <property type="term" value="C:plasma membrane"/>
    <property type="evidence" value="ECO:0007669"/>
    <property type="project" value="UniProtKB-SubCell"/>
</dbReference>
<keyword evidence="4 7" id="KW-0812">Transmembrane</keyword>
<comment type="caution">
    <text evidence="9">The sequence shown here is derived from an EMBL/GenBank/DDBJ whole genome shotgun (WGS) entry which is preliminary data.</text>
</comment>
<organism evidence="9 10">
    <name type="scientific">Actinophytocola xinjiangensis</name>
    <dbReference type="NCBI Taxonomy" id="485602"/>
    <lineage>
        <taxon>Bacteria</taxon>
        <taxon>Bacillati</taxon>
        <taxon>Actinomycetota</taxon>
        <taxon>Actinomycetes</taxon>
        <taxon>Pseudonocardiales</taxon>
        <taxon>Pseudonocardiaceae</taxon>
    </lineage>
</organism>
<dbReference type="Gene3D" id="1.20.1250.20">
    <property type="entry name" value="MFS general substrate transporter like domains"/>
    <property type="match status" value="1"/>
</dbReference>
<dbReference type="PANTHER" id="PTHR42718:SF46">
    <property type="entry name" value="BLR6921 PROTEIN"/>
    <property type="match status" value="1"/>
</dbReference>
<keyword evidence="5 7" id="KW-1133">Transmembrane helix</keyword>
<dbReference type="InterPro" id="IPR020846">
    <property type="entry name" value="MFS_dom"/>
</dbReference>
<proteinExistence type="predicted"/>
<feature type="transmembrane region" description="Helical" evidence="7">
    <location>
        <begin position="135"/>
        <end position="153"/>
    </location>
</feature>
<gene>
    <name evidence="9" type="ORF">BLA60_16130</name>
</gene>
<dbReference type="InterPro" id="IPR036259">
    <property type="entry name" value="MFS_trans_sf"/>
</dbReference>
<feature type="transmembrane region" description="Helical" evidence="7">
    <location>
        <begin position="393"/>
        <end position="417"/>
    </location>
</feature>
<feature type="transmembrane region" description="Helical" evidence="7">
    <location>
        <begin position="269"/>
        <end position="290"/>
    </location>
</feature>
<feature type="transmembrane region" description="Helical" evidence="7">
    <location>
        <begin position="47"/>
        <end position="65"/>
    </location>
</feature>
<evidence type="ECO:0000256" key="5">
    <source>
        <dbReference type="ARBA" id="ARBA00022989"/>
    </source>
</evidence>
<reference evidence="9 10" key="1">
    <citation type="submission" date="2016-12" db="EMBL/GenBank/DDBJ databases">
        <title>The draft genome sequence of Actinophytocola xinjiangensis.</title>
        <authorList>
            <person name="Wang W."/>
            <person name="Yuan L."/>
        </authorList>
    </citation>
    <scope>NUCLEOTIDE SEQUENCE [LARGE SCALE GENOMIC DNA]</scope>
    <source>
        <strain evidence="9 10">CGMCC 4.4663</strain>
    </source>
</reference>
<feature type="transmembrane region" description="Helical" evidence="7">
    <location>
        <begin position="331"/>
        <end position="349"/>
    </location>
</feature>
<evidence type="ECO:0000259" key="8">
    <source>
        <dbReference type="PROSITE" id="PS50850"/>
    </source>
</evidence>
<keyword evidence="2" id="KW-0813">Transport</keyword>
<dbReference type="PROSITE" id="PS50850">
    <property type="entry name" value="MFS"/>
    <property type="match status" value="1"/>
</dbReference>
<evidence type="ECO:0000256" key="2">
    <source>
        <dbReference type="ARBA" id="ARBA00022448"/>
    </source>
</evidence>
<dbReference type="AlphaFoldDB" id="A0A7Z0WM67"/>
<dbReference type="Proteomes" id="UP000185696">
    <property type="component" value="Unassembled WGS sequence"/>
</dbReference>
<dbReference type="PANTHER" id="PTHR42718">
    <property type="entry name" value="MAJOR FACILITATOR SUPERFAMILY MULTIDRUG TRANSPORTER MFSC"/>
    <property type="match status" value="1"/>
</dbReference>
<feature type="transmembrane region" description="Helical" evidence="7">
    <location>
        <begin position="437"/>
        <end position="460"/>
    </location>
</feature>
<evidence type="ECO:0000256" key="7">
    <source>
        <dbReference type="SAM" id="Phobius"/>
    </source>
</evidence>
<evidence type="ECO:0000313" key="9">
    <source>
        <dbReference type="EMBL" id="OLF10690.1"/>
    </source>
</evidence>
<dbReference type="InterPro" id="IPR011701">
    <property type="entry name" value="MFS"/>
</dbReference>
<dbReference type="EMBL" id="MSIF01000006">
    <property type="protein sequence ID" value="OLF10690.1"/>
    <property type="molecule type" value="Genomic_DNA"/>
</dbReference>
<dbReference type="PRINTS" id="PR01036">
    <property type="entry name" value="TCRTETB"/>
</dbReference>
<feature type="transmembrane region" description="Helical" evidence="7">
    <location>
        <begin position="302"/>
        <end position="319"/>
    </location>
</feature>
<feature type="transmembrane region" description="Helical" evidence="7">
    <location>
        <begin position="102"/>
        <end position="123"/>
    </location>
</feature>
<sequence length="471" mass="46933">MVAFWRIPMPLLAVLMPAVLVTVVASDMVTLMLPAMAAGFGASEAEIAWVVTGYLLAFSVGIPVYGRVADRVPLRRLFTVALAGYVVGNVVCALAPTLPVLVAGRILTGAGAAALPVLSVVAITRLLPEHRRGTGIGLVSAASGIGAAAGPALGGVVGQYLGWPALFWLMAASALVLLPLAARALTGQTPPGDATRFDLLGGVFLGGGAGLALFGMTQAQVAGFAARASWVSLLAAAVLLALFAWRTVRAAEPFAPPELFANRAYRATVLIALLAMVVNLGGLVLVPLLVVEVNGLDPGVGALVMIPAGIAVAVLSPAIGRLTDRWGTRSLVVTGLGLMALAGLCLSTLTGGASVVPAGAGVLLLAVGFILVITPIIGAAAGTLPPERVGVGLGLVQGAQFLGAGAGPALFGALVSARRQSDAAAVNPLHSGADGAAYSDAFLAMAAIAVLTTALAYRLAGGAPGSRSRPA</sequence>